<feature type="region of interest" description="Disordered" evidence="1">
    <location>
        <begin position="1"/>
        <end position="33"/>
    </location>
</feature>
<organism evidence="2 3">
    <name type="scientific">Trifolium medium</name>
    <dbReference type="NCBI Taxonomy" id="97028"/>
    <lineage>
        <taxon>Eukaryota</taxon>
        <taxon>Viridiplantae</taxon>
        <taxon>Streptophyta</taxon>
        <taxon>Embryophyta</taxon>
        <taxon>Tracheophyta</taxon>
        <taxon>Spermatophyta</taxon>
        <taxon>Magnoliopsida</taxon>
        <taxon>eudicotyledons</taxon>
        <taxon>Gunneridae</taxon>
        <taxon>Pentapetalae</taxon>
        <taxon>rosids</taxon>
        <taxon>fabids</taxon>
        <taxon>Fabales</taxon>
        <taxon>Fabaceae</taxon>
        <taxon>Papilionoideae</taxon>
        <taxon>50 kb inversion clade</taxon>
        <taxon>NPAAA clade</taxon>
        <taxon>Hologalegina</taxon>
        <taxon>IRL clade</taxon>
        <taxon>Trifolieae</taxon>
        <taxon>Trifolium</taxon>
    </lineage>
</organism>
<dbReference type="EMBL" id="LXQA011214396">
    <property type="protein sequence ID" value="MCI89225.1"/>
    <property type="molecule type" value="Genomic_DNA"/>
</dbReference>
<sequence>MSQKKSDASTSQPVPVEPPMVNTGSDRANESVSSDFDEVLKLIKRSEYKVIDQLLQTPSKISI</sequence>
<dbReference type="AlphaFoldDB" id="A0A392VR91"/>
<comment type="caution">
    <text evidence="2">The sequence shown here is derived from an EMBL/GenBank/DDBJ whole genome shotgun (WGS) entry which is preliminary data.</text>
</comment>
<name>A0A392VR91_9FABA</name>
<evidence type="ECO:0000313" key="2">
    <source>
        <dbReference type="EMBL" id="MCI89225.1"/>
    </source>
</evidence>
<protein>
    <submittedName>
        <fullName evidence="2">Uncharacterized protein</fullName>
    </submittedName>
</protein>
<dbReference type="Proteomes" id="UP000265520">
    <property type="component" value="Unassembled WGS sequence"/>
</dbReference>
<evidence type="ECO:0000256" key="1">
    <source>
        <dbReference type="SAM" id="MobiDB-lite"/>
    </source>
</evidence>
<accession>A0A392VR91</accession>
<feature type="non-terminal residue" evidence="2">
    <location>
        <position position="63"/>
    </location>
</feature>
<evidence type="ECO:0000313" key="3">
    <source>
        <dbReference type="Proteomes" id="UP000265520"/>
    </source>
</evidence>
<reference evidence="2 3" key="1">
    <citation type="journal article" date="2018" name="Front. Plant Sci.">
        <title>Red Clover (Trifolium pratense) and Zigzag Clover (T. medium) - A Picture of Genomic Similarities and Differences.</title>
        <authorList>
            <person name="Dluhosova J."/>
            <person name="Istvanek J."/>
            <person name="Nedelnik J."/>
            <person name="Repkova J."/>
        </authorList>
    </citation>
    <scope>NUCLEOTIDE SEQUENCE [LARGE SCALE GENOMIC DNA]</scope>
    <source>
        <strain evidence="3">cv. 10/8</strain>
        <tissue evidence="2">Leaf</tissue>
    </source>
</reference>
<feature type="compositionally biased region" description="Polar residues" evidence="1">
    <location>
        <begin position="22"/>
        <end position="33"/>
    </location>
</feature>
<proteinExistence type="predicted"/>
<keyword evidence="3" id="KW-1185">Reference proteome</keyword>